<dbReference type="AlphaFoldDB" id="A0A0N4U177"/>
<keyword evidence="6" id="KW-0539">Nucleus</keyword>
<dbReference type="GO" id="GO:0005634">
    <property type="term" value="C:nucleus"/>
    <property type="evidence" value="ECO:0007669"/>
    <property type="project" value="UniProtKB-SubCell"/>
</dbReference>
<evidence type="ECO:0000256" key="5">
    <source>
        <dbReference type="ARBA" id="ARBA00023163"/>
    </source>
</evidence>
<protein>
    <submittedName>
        <fullName evidence="7 10">Uncharacterized protein</fullName>
    </submittedName>
</protein>
<evidence type="ECO:0000256" key="1">
    <source>
        <dbReference type="ARBA" id="ARBA00004123"/>
    </source>
</evidence>
<dbReference type="Pfam" id="PF11594">
    <property type="entry name" value="Med28"/>
    <property type="match status" value="1"/>
</dbReference>
<sequence>MSTLSELITTCDDIPSLQQNISSYPGSSRLAGVPQGLSTHLKNMEESPNPEGISQLKQLVLANEDEPSPIQAQTSSVHPNKQCLEELLASGPLPTTNLGRAVENLYEAWSRLLLEMSASTGFTNPTLEHIKETAECGIRQLKDSCDDLCGEFTKVSLSWRLNHLEEAAHEDIEDLERAILRQEALLTRATGTLQRCLANMNDNRPI</sequence>
<evidence type="ECO:0000313" key="8">
    <source>
        <dbReference type="Proteomes" id="UP000038040"/>
    </source>
</evidence>
<evidence type="ECO:0000313" key="7">
    <source>
        <dbReference type="EMBL" id="VDN54728.1"/>
    </source>
</evidence>
<keyword evidence="4" id="KW-0175">Coiled coil</keyword>
<reference evidence="10" key="1">
    <citation type="submission" date="2016-04" db="UniProtKB">
        <authorList>
            <consortium name="WormBaseParasite"/>
        </authorList>
    </citation>
    <scope>IDENTIFICATION</scope>
</reference>
<comment type="subcellular location">
    <subcellularLocation>
        <location evidence="1">Nucleus</location>
    </subcellularLocation>
</comment>
<evidence type="ECO:0000313" key="9">
    <source>
        <dbReference type="Proteomes" id="UP000274756"/>
    </source>
</evidence>
<dbReference type="Proteomes" id="UP000038040">
    <property type="component" value="Unplaced"/>
</dbReference>
<evidence type="ECO:0000256" key="4">
    <source>
        <dbReference type="ARBA" id="ARBA00023054"/>
    </source>
</evidence>
<dbReference type="EMBL" id="UYYG01001150">
    <property type="protein sequence ID" value="VDN54728.1"/>
    <property type="molecule type" value="Genomic_DNA"/>
</dbReference>
<dbReference type="Proteomes" id="UP000274756">
    <property type="component" value="Unassembled WGS sequence"/>
</dbReference>
<keyword evidence="3" id="KW-0805">Transcription regulation</keyword>
<dbReference type="OrthoDB" id="5799706at2759"/>
<dbReference type="STRING" id="318479.A0A0N4U177"/>
<gene>
    <name evidence="7" type="ORF">DME_LOCUS4701</name>
</gene>
<evidence type="ECO:0000313" key="10">
    <source>
        <dbReference type="WBParaSite" id="DME_0000034101-mRNA-1"/>
    </source>
</evidence>
<keyword evidence="5" id="KW-0804">Transcription</keyword>
<comment type="similarity">
    <text evidence="2">Belongs to the Mediator complex subunit 28 family.</text>
</comment>
<organism evidence="8 10">
    <name type="scientific">Dracunculus medinensis</name>
    <name type="common">Guinea worm</name>
    <dbReference type="NCBI Taxonomy" id="318479"/>
    <lineage>
        <taxon>Eukaryota</taxon>
        <taxon>Metazoa</taxon>
        <taxon>Ecdysozoa</taxon>
        <taxon>Nematoda</taxon>
        <taxon>Chromadorea</taxon>
        <taxon>Rhabditida</taxon>
        <taxon>Spirurina</taxon>
        <taxon>Dracunculoidea</taxon>
        <taxon>Dracunculidae</taxon>
        <taxon>Dracunculus</taxon>
    </lineage>
</organism>
<dbReference type="WBParaSite" id="DME_0000034101-mRNA-1">
    <property type="protein sequence ID" value="DME_0000034101-mRNA-1"/>
    <property type="gene ID" value="DME_0000034101"/>
</dbReference>
<accession>A0A0N4U177</accession>
<name>A0A0N4U177_DRAME</name>
<keyword evidence="9" id="KW-1185">Reference proteome</keyword>
<evidence type="ECO:0000256" key="3">
    <source>
        <dbReference type="ARBA" id="ARBA00023015"/>
    </source>
</evidence>
<proteinExistence type="inferred from homology"/>
<reference evidence="7 9" key="2">
    <citation type="submission" date="2018-11" db="EMBL/GenBank/DDBJ databases">
        <authorList>
            <consortium name="Pathogen Informatics"/>
        </authorList>
    </citation>
    <scope>NUCLEOTIDE SEQUENCE [LARGE SCALE GENOMIC DNA]</scope>
</reference>
<dbReference type="InterPro" id="IPR021640">
    <property type="entry name" value="Mediator_Med28"/>
</dbReference>
<evidence type="ECO:0000256" key="2">
    <source>
        <dbReference type="ARBA" id="ARBA00005571"/>
    </source>
</evidence>
<evidence type="ECO:0000256" key="6">
    <source>
        <dbReference type="ARBA" id="ARBA00023242"/>
    </source>
</evidence>